<keyword evidence="2" id="KW-1185">Reference proteome</keyword>
<evidence type="ECO:0000313" key="2">
    <source>
        <dbReference type="Proteomes" id="UP001411173"/>
    </source>
</evidence>
<evidence type="ECO:0000313" key="1">
    <source>
        <dbReference type="EMBL" id="MEN0581579.1"/>
    </source>
</evidence>
<dbReference type="Proteomes" id="UP001411173">
    <property type="component" value="Unassembled WGS sequence"/>
</dbReference>
<proteinExistence type="predicted"/>
<comment type="caution">
    <text evidence="1">The sequence shown here is derived from an EMBL/GenBank/DDBJ whole genome shotgun (WGS) entry which is preliminary data.</text>
</comment>
<protein>
    <submittedName>
        <fullName evidence="1">DUF2560 family protein</fullName>
    </submittedName>
</protein>
<dbReference type="Pfam" id="PF10834">
    <property type="entry name" value="DUF2560"/>
    <property type="match status" value="1"/>
</dbReference>
<dbReference type="InterPro" id="IPR022544">
    <property type="entry name" value="Phage_P22_Orf80"/>
</dbReference>
<dbReference type="RefSeq" id="WP_343194705.1">
    <property type="nucleotide sequence ID" value="NZ_JBCIVJ010000024.1"/>
</dbReference>
<gene>
    <name evidence="1" type="ORF">AAIG39_21625</name>
</gene>
<name>A0ABU9VA89_9ENTR</name>
<dbReference type="EMBL" id="JBCIVJ010000024">
    <property type="protein sequence ID" value="MEN0581579.1"/>
    <property type="molecule type" value="Genomic_DNA"/>
</dbReference>
<organism evidence="1 2">
    <name type="scientific">Phytobacter palmae</name>
    <dbReference type="NCBI Taxonomy" id="1855371"/>
    <lineage>
        <taxon>Bacteria</taxon>
        <taxon>Pseudomonadati</taxon>
        <taxon>Pseudomonadota</taxon>
        <taxon>Gammaproteobacteria</taxon>
        <taxon>Enterobacterales</taxon>
        <taxon>Enterobacteriaceae</taxon>
        <taxon>Phytobacter</taxon>
    </lineage>
</organism>
<accession>A0ABU9VA89</accession>
<sequence>MSEITVTSVQQIRLNLLANLNYDTAAAAEAIKFVGDDPLKYQIFVNQLSRVTTESGLVAKATKAIKESEEALLLFDVDSGG</sequence>
<reference evidence="1 2" key="1">
    <citation type="submission" date="2024-02" db="EMBL/GenBank/DDBJ databases">
        <title>Whole genome of MDR Enterobacteriaceae from southern Thailand.</title>
        <authorList>
            <person name="Surachat K."/>
        </authorList>
    </citation>
    <scope>NUCLEOTIDE SEQUENCE [LARGE SCALE GENOMIC DNA]</scope>
    <source>
        <strain evidence="1 2">PSU_29</strain>
    </source>
</reference>